<evidence type="ECO:0000313" key="3">
    <source>
        <dbReference type="EMBL" id="USE78071.1"/>
    </source>
</evidence>
<feature type="domain" description="DUF4145" evidence="2">
    <location>
        <begin position="112"/>
        <end position="185"/>
    </location>
</feature>
<reference evidence="3" key="1">
    <citation type="submission" date="2022-06" db="EMBL/GenBank/DDBJ databases">
        <title>Complete genome sequence and characterization of Cupriavidus gilardii QJ1 isolated from contaminating cells.</title>
        <authorList>
            <person name="Qi J."/>
        </authorList>
    </citation>
    <scope>NUCLEOTIDE SEQUENCE</scope>
    <source>
        <strain evidence="3">QJ1</strain>
    </source>
</reference>
<feature type="region of interest" description="Disordered" evidence="1">
    <location>
        <begin position="204"/>
        <end position="226"/>
    </location>
</feature>
<evidence type="ECO:0000256" key="1">
    <source>
        <dbReference type="SAM" id="MobiDB-lite"/>
    </source>
</evidence>
<gene>
    <name evidence="3" type="ORF">NDR89_03215</name>
</gene>
<dbReference type="Proteomes" id="UP001056648">
    <property type="component" value="Chromosome 1"/>
</dbReference>
<accession>A0ABY4VM42</accession>
<proteinExistence type="predicted"/>
<keyword evidence="4" id="KW-1185">Reference proteome</keyword>
<name>A0ABY4VM42_9BURK</name>
<organism evidence="3 4">
    <name type="scientific">Cupriavidus gilardii</name>
    <dbReference type="NCBI Taxonomy" id="82541"/>
    <lineage>
        <taxon>Bacteria</taxon>
        <taxon>Pseudomonadati</taxon>
        <taxon>Pseudomonadota</taxon>
        <taxon>Betaproteobacteria</taxon>
        <taxon>Burkholderiales</taxon>
        <taxon>Burkholderiaceae</taxon>
        <taxon>Cupriavidus</taxon>
    </lineage>
</organism>
<protein>
    <submittedName>
        <fullName evidence="3">DUF4145 domain-containing protein</fullName>
    </submittedName>
</protein>
<dbReference type="Pfam" id="PF13643">
    <property type="entry name" value="DUF4145"/>
    <property type="match status" value="1"/>
</dbReference>
<evidence type="ECO:0000259" key="2">
    <source>
        <dbReference type="Pfam" id="PF13643"/>
    </source>
</evidence>
<sequence length="226" mass="24745">MGSADTLSFSLAYGMMDSPRFGIDRCPHAECGVAMPNLTLEHVCTGKWPGTYTGILKCTTCKNVITVKVDEEYEPLEVLPALKAYSTDIPERARLSLTDARGTLGHPSPSIMCSAQAIDWMLKEKGYVKGDLNSRIKKAAEDHLITEDMEAWAHEVRLGANAERHADLGGSPPTIDDAQRLLKFAEALAEILFELPARVRRGRAKPEGNGAELRQVSRAPKPISPF</sequence>
<evidence type="ECO:0000313" key="4">
    <source>
        <dbReference type="Proteomes" id="UP001056648"/>
    </source>
</evidence>
<dbReference type="RefSeq" id="WP_252252191.1">
    <property type="nucleotide sequence ID" value="NZ_CP098735.1"/>
</dbReference>
<dbReference type="EMBL" id="CP098735">
    <property type="protein sequence ID" value="USE78071.1"/>
    <property type="molecule type" value="Genomic_DNA"/>
</dbReference>
<dbReference type="InterPro" id="IPR025285">
    <property type="entry name" value="DUF4145"/>
</dbReference>